<accession>A0ABX8BAM7</accession>
<dbReference type="Pfam" id="PF00875">
    <property type="entry name" value="DNA_photolyase"/>
    <property type="match status" value="1"/>
</dbReference>
<evidence type="ECO:0000259" key="1">
    <source>
        <dbReference type="Pfam" id="PF00875"/>
    </source>
</evidence>
<dbReference type="RefSeq" id="WP_211428676.1">
    <property type="nucleotide sequence ID" value="NZ_CP072648.1"/>
</dbReference>
<name>A0ABX8BAM7_9BACT</name>
<proteinExistence type="predicted"/>
<gene>
    <name evidence="2" type="ORF">J8C06_10685</name>
</gene>
<reference evidence="2 3" key="1">
    <citation type="submission" date="2021-03" db="EMBL/GenBank/DDBJ databases">
        <title>Genomic and phenotypic characterization of Chloracidobacterium isolates provides evidence for multiple species.</title>
        <authorList>
            <person name="Saini M.K."/>
            <person name="Costas A.M.G."/>
            <person name="Tank M."/>
            <person name="Bryant D.A."/>
        </authorList>
    </citation>
    <scope>NUCLEOTIDE SEQUENCE [LARGE SCALE GENOMIC DNA]</scope>
    <source>
        <strain evidence="2 3">BV2-C</strain>
    </source>
</reference>
<dbReference type="EMBL" id="CP072648">
    <property type="protein sequence ID" value="QUW02785.1"/>
    <property type="molecule type" value="Genomic_DNA"/>
</dbReference>
<dbReference type="GO" id="GO:0003904">
    <property type="term" value="F:deoxyribodipyrimidine photo-lyase activity"/>
    <property type="evidence" value="ECO:0007669"/>
    <property type="project" value="UniProtKB-EC"/>
</dbReference>
<dbReference type="InterPro" id="IPR036155">
    <property type="entry name" value="Crypto/Photolyase_N_sf"/>
</dbReference>
<dbReference type="Proteomes" id="UP000676506">
    <property type="component" value="Chromosome 1"/>
</dbReference>
<organism evidence="2 3">
    <name type="scientific">Chloracidobacterium validum</name>
    <dbReference type="NCBI Taxonomy" id="2821543"/>
    <lineage>
        <taxon>Bacteria</taxon>
        <taxon>Pseudomonadati</taxon>
        <taxon>Acidobacteriota</taxon>
        <taxon>Terriglobia</taxon>
        <taxon>Terriglobales</taxon>
        <taxon>Acidobacteriaceae</taxon>
        <taxon>Chloracidobacterium</taxon>
    </lineage>
</organism>
<dbReference type="EC" id="4.1.99.3" evidence="2"/>
<keyword evidence="3" id="KW-1185">Reference proteome</keyword>
<dbReference type="InterPro" id="IPR014729">
    <property type="entry name" value="Rossmann-like_a/b/a_fold"/>
</dbReference>
<dbReference type="Gene3D" id="3.40.50.620">
    <property type="entry name" value="HUPs"/>
    <property type="match status" value="1"/>
</dbReference>
<evidence type="ECO:0000313" key="3">
    <source>
        <dbReference type="Proteomes" id="UP000676506"/>
    </source>
</evidence>
<dbReference type="SUPFAM" id="SSF52425">
    <property type="entry name" value="Cryptochrome/photolyase, N-terminal domain"/>
    <property type="match status" value="1"/>
</dbReference>
<sequence length="152" mass="17594">MAPTVASITCVWLHGDSLSPHDAALQAYPDAPVVFVFDEPLLTGHYRLTFKRLFFMYECLVDLYEQIPNPVKELRRGRVVDEVLDVCRACGATQLAVTETYAPRYRQFVRQFEQHGLTVRQFPKPKLVPYSGPAPKRFMAFWKRIERAAFRD</sequence>
<feature type="domain" description="Photolyase/cryptochrome alpha/beta" evidence="1">
    <location>
        <begin position="23"/>
        <end position="146"/>
    </location>
</feature>
<protein>
    <submittedName>
        <fullName evidence="2">Deoxyribodipyrimidine photo-lyase</fullName>
        <ecNumber evidence="2">4.1.99.3</ecNumber>
    </submittedName>
</protein>
<evidence type="ECO:0000313" key="2">
    <source>
        <dbReference type="EMBL" id="QUW02785.1"/>
    </source>
</evidence>
<dbReference type="InterPro" id="IPR006050">
    <property type="entry name" value="DNA_photolyase_N"/>
</dbReference>
<keyword evidence="2" id="KW-0456">Lyase</keyword>